<sequence>MSPLVLPPQSYLGWKVSIITLHAIAVLTTVLRLVHRFRLRKTWWDDYILFIPLVFNLAYWVVFCWGFCQPTGLERDDDDMSSGDAIFDSYWLATLPGVLVWWGTRTVLTLCLARMFPPEHPARKWSFIPISMITVLSLAAVVVTIATCNVSSALLDQDEFEGCMQGAGGFYVRNIFLFAGSLATDILLIIFSSVLLWRLKLSVIEFRLATIVIFASVIILLYTIIFLIIMDTHAVSMGYHSILIKAGLYNIQTALSLFLSNLPVVATCLVRWVPWLLRIERARSPEDPLESMPCSCTSSYCSDSPAHLTLTEISDLSSCPSSRQGELLEPSFESSYSSWHASQEASSRFDVETEEKLHMPNPESGSETE</sequence>
<keyword evidence="2 7" id="KW-0812">Transmembrane</keyword>
<gene>
    <name evidence="9" type="ORF">CPB84DRAFT_1846624</name>
</gene>
<dbReference type="GO" id="GO:0016020">
    <property type="term" value="C:membrane"/>
    <property type="evidence" value="ECO:0007669"/>
    <property type="project" value="UniProtKB-SubCell"/>
</dbReference>
<evidence type="ECO:0000259" key="8">
    <source>
        <dbReference type="Pfam" id="PF20684"/>
    </source>
</evidence>
<evidence type="ECO:0000313" key="9">
    <source>
        <dbReference type="EMBL" id="KAF8901920.1"/>
    </source>
</evidence>
<evidence type="ECO:0000256" key="4">
    <source>
        <dbReference type="ARBA" id="ARBA00023136"/>
    </source>
</evidence>
<dbReference type="PANTHER" id="PTHR33048:SF47">
    <property type="entry name" value="INTEGRAL MEMBRANE PROTEIN-RELATED"/>
    <property type="match status" value="1"/>
</dbReference>
<evidence type="ECO:0000313" key="10">
    <source>
        <dbReference type="Proteomes" id="UP000724874"/>
    </source>
</evidence>
<dbReference type="PANTHER" id="PTHR33048">
    <property type="entry name" value="PTH11-LIKE INTEGRAL MEMBRANE PROTEIN (AFU_ORTHOLOGUE AFUA_5G11245)"/>
    <property type="match status" value="1"/>
</dbReference>
<comment type="caution">
    <text evidence="9">The sequence shown here is derived from an EMBL/GenBank/DDBJ whole genome shotgun (WGS) entry which is preliminary data.</text>
</comment>
<feature type="transmembrane region" description="Helical" evidence="7">
    <location>
        <begin position="47"/>
        <end position="68"/>
    </location>
</feature>
<evidence type="ECO:0000256" key="7">
    <source>
        <dbReference type="SAM" id="Phobius"/>
    </source>
</evidence>
<accession>A0A9P5NR69</accession>
<dbReference type="InterPro" id="IPR052337">
    <property type="entry name" value="SAT4-like"/>
</dbReference>
<feature type="transmembrane region" description="Helical" evidence="7">
    <location>
        <begin position="249"/>
        <end position="273"/>
    </location>
</feature>
<feature type="region of interest" description="Disordered" evidence="6">
    <location>
        <begin position="345"/>
        <end position="369"/>
    </location>
</feature>
<dbReference type="EMBL" id="JADNYJ010000039">
    <property type="protein sequence ID" value="KAF8901920.1"/>
    <property type="molecule type" value="Genomic_DNA"/>
</dbReference>
<dbReference type="OrthoDB" id="3229610at2759"/>
<feature type="transmembrane region" description="Helical" evidence="7">
    <location>
        <begin position="208"/>
        <end position="229"/>
    </location>
</feature>
<feature type="transmembrane region" description="Helical" evidence="7">
    <location>
        <begin position="90"/>
        <end position="113"/>
    </location>
</feature>
<feature type="transmembrane region" description="Helical" evidence="7">
    <location>
        <begin position="125"/>
        <end position="155"/>
    </location>
</feature>
<keyword evidence="3 7" id="KW-1133">Transmembrane helix</keyword>
<evidence type="ECO:0000256" key="2">
    <source>
        <dbReference type="ARBA" id="ARBA00022692"/>
    </source>
</evidence>
<reference evidence="9" key="1">
    <citation type="submission" date="2020-11" db="EMBL/GenBank/DDBJ databases">
        <authorList>
            <consortium name="DOE Joint Genome Institute"/>
            <person name="Ahrendt S."/>
            <person name="Riley R."/>
            <person name="Andreopoulos W."/>
            <person name="LaButti K."/>
            <person name="Pangilinan J."/>
            <person name="Ruiz-duenas F.J."/>
            <person name="Barrasa J.M."/>
            <person name="Sanchez-Garcia M."/>
            <person name="Camarero S."/>
            <person name="Miyauchi S."/>
            <person name="Serrano A."/>
            <person name="Linde D."/>
            <person name="Babiker R."/>
            <person name="Drula E."/>
            <person name="Ayuso-Fernandez I."/>
            <person name="Pacheco R."/>
            <person name="Padilla G."/>
            <person name="Ferreira P."/>
            <person name="Barriuso J."/>
            <person name="Kellner H."/>
            <person name="Castanera R."/>
            <person name="Alfaro M."/>
            <person name="Ramirez L."/>
            <person name="Pisabarro A.G."/>
            <person name="Kuo A."/>
            <person name="Tritt A."/>
            <person name="Lipzen A."/>
            <person name="He G."/>
            <person name="Yan M."/>
            <person name="Ng V."/>
            <person name="Cullen D."/>
            <person name="Martin F."/>
            <person name="Rosso M.-N."/>
            <person name="Henrissat B."/>
            <person name="Hibbett D."/>
            <person name="Martinez A.T."/>
            <person name="Grigoriev I.V."/>
        </authorList>
    </citation>
    <scope>NUCLEOTIDE SEQUENCE</scope>
    <source>
        <strain evidence="9">AH 44721</strain>
    </source>
</reference>
<comment type="similarity">
    <text evidence="5">Belongs to the SAT4 family.</text>
</comment>
<dbReference type="InterPro" id="IPR049326">
    <property type="entry name" value="Rhodopsin_dom_fungi"/>
</dbReference>
<feature type="transmembrane region" description="Helical" evidence="7">
    <location>
        <begin position="175"/>
        <end position="196"/>
    </location>
</feature>
<dbReference type="AlphaFoldDB" id="A0A9P5NR69"/>
<feature type="compositionally biased region" description="Basic and acidic residues" evidence="6">
    <location>
        <begin position="347"/>
        <end position="358"/>
    </location>
</feature>
<protein>
    <recommendedName>
        <fullName evidence="8">Rhodopsin domain-containing protein</fullName>
    </recommendedName>
</protein>
<dbReference type="Pfam" id="PF20684">
    <property type="entry name" value="Fung_rhodopsin"/>
    <property type="match status" value="1"/>
</dbReference>
<evidence type="ECO:0000256" key="3">
    <source>
        <dbReference type="ARBA" id="ARBA00022989"/>
    </source>
</evidence>
<feature type="transmembrane region" description="Helical" evidence="7">
    <location>
        <begin position="12"/>
        <end position="35"/>
    </location>
</feature>
<dbReference type="Proteomes" id="UP000724874">
    <property type="component" value="Unassembled WGS sequence"/>
</dbReference>
<comment type="subcellular location">
    <subcellularLocation>
        <location evidence="1">Membrane</location>
        <topology evidence="1">Multi-pass membrane protein</topology>
    </subcellularLocation>
</comment>
<evidence type="ECO:0000256" key="5">
    <source>
        <dbReference type="ARBA" id="ARBA00038359"/>
    </source>
</evidence>
<proteinExistence type="inferred from homology"/>
<evidence type="ECO:0000256" key="1">
    <source>
        <dbReference type="ARBA" id="ARBA00004141"/>
    </source>
</evidence>
<keyword evidence="4 7" id="KW-0472">Membrane</keyword>
<organism evidence="9 10">
    <name type="scientific">Gymnopilus junonius</name>
    <name type="common">Spectacular rustgill mushroom</name>
    <name type="synonym">Gymnopilus spectabilis subsp. junonius</name>
    <dbReference type="NCBI Taxonomy" id="109634"/>
    <lineage>
        <taxon>Eukaryota</taxon>
        <taxon>Fungi</taxon>
        <taxon>Dikarya</taxon>
        <taxon>Basidiomycota</taxon>
        <taxon>Agaricomycotina</taxon>
        <taxon>Agaricomycetes</taxon>
        <taxon>Agaricomycetidae</taxon>
        <taxon>Agaricales</taxon>
        <taxon>Agaricineae</taxon>
        <taxon>Hymenogastraceae</taxon>
        <taxon>Gymnopilus</taxon>
    </lineage>
</organism>
<keyword evidence="10" id="KW-1185">Reference proteome</keyword>
<evidence type="ECO:0000256" key="6">
    <source>
        <dbReference type="SAM" id="MobiDB-lite"/>
    </source>
</evidence>
<feature type="domain" description="Rhodopsin" evidence="8">
    <location>
        <begin position="31"/>
        <end position="233"/>
    </location>
</feature>
<name>A0A9P5NR69_GYMJU</name>